<comment type="caution">
    <text evidence="5">The sequence shown here is derived from an EMBL/GenBank/DDBJ whole genome shotgun (WGS) entry which is preliminary data.</text>
</comment>
<evidence type="ECO:0000256" key="1">
    <source>
        <dbReference type="ARBA" id="ARBA00022729"/>
    </source>
</evidence>
<evidence type="ECO:0000313" key="6">
    <source>
        <dbReference type="Proteomes" id="UP000034491"/>
    </source>
</evidence>
<evidence type="ECO:0000256" key="2">
    <source>
        <dbReference type="RuleBase" id="RU362119"/>
    </source>
</evidence>
<dbReference type="PANTHER" id="PTHR11575:SF24">
    <property type="entry name" value="5'-NUCLEOTIDASE"/>
    <property type="match status" value="1"/>
</dbReference>
<dbReference type="InterPro" id="IPR029052">
    <property type="entry name" value="Metallo-depent_PP-like"/>
</dbReference>
<evidence type="ECO:0000259" key="3">
    <source>
        <dbReference type="Pfam" id="PF00149"/>
    </source>
</evidence>
<evidence type="ECO:0000313" key="5">
    <source>
        <dbReference type="EMBL" id="KKJ78504.1"/>
    </source>
</evidence>
<dbReference type="InterPro" id="IPR036907">
    <property type="entry name" value="5'-Nucleotdase_C_sf"/>
</dbReference>
<keyword evidence="6" id="KW-1185">Reference proteome</keyword>
<dbReference type="InterPro" id="IPR008334">
    <property type="entry name" value="5'-Nucleotdase_C"/>
</dbReference>
<accession>A0A0M2RDG8</accession>
<feature type="signal peptide" evidence="2">
    <location>
        <begin position="1"/>
        <end position="29"/>
    </location>
</feature>
<dbReference type="Gene3D" id="3.60.21.10">
    <property type="match status" value="1"/>
</dbReference>
<feature type="domain" description="5'-Nucleotidase C-terminal" evidence="4">
    <location>
        <begin position="426"/>
        <end position="599"/>
    </location>
</feature>
<evidence type="ECO:0000259" key="4">
    <source>
        <dbReference type="Pfam" id="PF02872"/>
    </source>
</evidence>
<proteinExistence type="inferred from homology"/>
<dbReference type="EMBL" id="LANI01000002">
    <property type="protein sequence ID" value="KKJ78504.1"/>
    <property type="molecule type" value="Genomic_DNA"/>
</dbReference>
<dbReference type="OrthoDB" id="9803927at2"/>
<dbReference type="SUPFAM" id="SSF56300">
    <property type="entry name" value="Metallo-dependent phosphatases"/>
    <property type="match status" value="1"/>
</dbReference>
<keyword evidence="1 2" id="KW-0732">Signal</keyword>
<keyword evidence="2" id="KW-0547">Nucleotide-binding</keyword>
<gene>
    <name evidence="5" type="ORF">WH95_02950</name>
</gene>
<name>A0A0M2RDG8_9PROT</name>
<protein>
    <submittedName>
        <fullName evidence="5">Serine/threonine protein phosphatase</fullName>
    </submittedName>
</protein>
<dbReference type="PRINTS" id="PR01607">
    <property type="entry name" value="APYRASEFAMLY"/>
</dbReference>
<dbReference type="PATRIC" id="fig|1549748.8.peg.1185"/>
<dbReference type="GO" id="GO:0016787">
    <property type="term" value="F:hydrolase activity"/>
    <property type="evidence" value="ECO:0007669"/>
    <property type="project" value="UniProtKB-KW"/>
</dbReference>
<comment type="similarity">
    <text evidence="2">Belongs to the 5'-nucleotidase family.</text>
</comment>
<feature type="chain" id="PRO_5005395687" evidence="2">
    <location>
        <begin position="30"/>
        <end position="662"/>
    </location>
</feature>
<dbReference type="GO" id="GO:0030288">
    <property type="term" value="C:outer membrane-bounded periplasmic space"/>
    <property type="evidence" value="ECO:0007669"/>
    <property type="project" value="TreeGrafter"/>
</dbReference>
<dbReference type="InterPro" id="IPR006179">
    <property type="entry name" value="5_nucleotidase/apyrase"/>
</dbReference>
<dbReference type="STRING" id="1549748.WH95_02950"/>
<dbReference type="GO" id="GO:0000166">
    <property type="term" value="F:nucleotide binding"/>
    <property type="evidence" value="ECO:0007669"/>
    <property type="project" value="UniProtKB-KW"/>
</dbReference>
<dbReference type="InterPro" id="IPR004843">
    <property type="entry name" value="Calcineurin-like_PHP"/>
</dbReference>
<dbReference type="SUPFAM" id="SSF55816">
    <property type="entry name" value="5'-nucleotidase (syn. UDP-sugar hydrolase), C-terminal domain"/>
    <property type="match status" value="1"/>
</dbReference>
<organism evidence="5 6">
    <name type="scientific">Kiloniella litopenaei</name>
    <dbReference type="NCBI Taxonomy" id="1549748"/>
    <lineage>
        <taxon>Bacteria</taxon>
        <taxon>Pseudomonadati</taxon>
        <taxon>Pseudomonadota</taxon>
        <taxon>Alphaproteobacteria</taxon>
        <taxon>Rhodospirillales</taxon>
        <taxon>Kiloniellaceae</taxon>
        <taxon>Kiloniella</taxon>
    </lineage>
</organism>
<dbReference type="Pfam" id="PF00149">
    <property type="entry name" value="Metallophos"/>
    <property type="match status" value="1"/>
</dbReference>
<dbReference type="GO" id="GO:0009166">
    <property type="term" value="P:nucleotide catabolic process"/>
    <property type="evidence" value="ECO:0007669"/>
    <property type="project" value="InterPro"/>
</dbReference>
<keyword evidence="2" id="KW-0378">Hydrolase</keyword>
<sequence>MTRRRLLLGGVVAASAVGFSPFLTARSNAAPLAGELQLVPATPNPLGSIEKLFLLKGDPLSGAIKRIVTEEGNPVPSPKLIPGERRVLRVLHFNDMHNHITEMHGKKGDTYRLSQIVQRVKAARASAAENEAVLFVSAGDDHTGSIFDELMGWSVDEFVADAGYRSYSAAGLDIAAIGNHEFDRGAELLKKAVQTDARFPLLSANVHSSQHLKRDEDYVAAAIAEIKGLRIGLVGLTTNIDTRVGQPDDKTLAVDRPLKAIENILPAVAEISDVVVILSHCGYGIGQHTSGKAATVRDVGEGDFAIAGLAGKLTDKPVVVVGGHTHTRLNEEQIEEGNLIDGVLITQAEAHGKYLGDIAMSIAAENGRKDWYSSVSLHRIKPRDKRVAVDDPKFPTLQNEDDYDADFEKQHIAPLIKALDSKLAEVIGRVDTTELSRDKMIASRYVGENKLANYMNDAVLARSASFAGGEVDFSLFNATGISTGVEQGLLSFKNWYDVMPYADAIHIASLSGQQIFDMLQSNAKRLLRDEEVAGTNLEGFVSRGFLHFSSGIRYEIDPGASARDAIAVNITLKGEAIEKCLEKDYTMVVNTYLALGGFGENWNGKPIGGGVAGDIPSFDMRSLRYDHTGLIYRNEVIAHIRNSQVISAETGAKLDGRLVVFS</sequence>
<dbReference type="AlphaFoldDB" id="A0A0M2RDG8"/>
<dbReference type="Proteomes" id="UP000034491">
    <property type="component" value="Unassembled WGS sequence"/>
</dbReference>
<reference evidence="5 6" key="1">
    <citation type="submission" date="2015-03" db="EMBL/GenBank/DDBJ databases">
        <title>Genome sequence of Kiloniella sp. P1-1, isolated from the gut microflora of Pacific white shrimp, Penaeus vannamei.</title>
        <authorList>
            <person name="Shao Z."/>
            <person name="Wang L."/>
            <person name="Li X."/>
        </authorList>
    </citation>
    <scope>NUCLEOTIDE SEQUENCE [LARGE SCALE GENOMIC DNA]</scope>
    <source>
        <strain evidence="5 6">P1-1</strain>
    </source>
</reference>
<dbReference type="Gene3D" id="3.90.780.10">
    <property type="entry name" value="5'-Nucleotidase, C-terminal domain"/>
    <property type="match status" value="1"/>
</dbReference>
<dbReference type="Pfam" id="PF02872">
    <property type="entry name" value="5_nucleotid_C"/>
    <property type="match status" value="1"/>
</dbReference>
<feature type="domain" description="Calcineurin-like phosphoesterase" evidence="3">
    <location>
        <begin position="88"/>
        <end position="327"/>
    </location>
</feature>
<dbReference type="PANTHER" id="PTHR11575">
    <property type="entry name" value="5'-NUCLEOTIDASE-RELATED"/>
    <property type="match status" value="1"/>
</dbReference>